<reference evidence="1 2" key="1">
    <citation type="submission" date="2022-10" db="EMBL/GenBank/DDBJ databases">
        <title>Paucibacter sp. hw1 Genome sequencing.</title>
        <authorList>
            <person name="Park S."/>
        </authorList>
    </citation>
    <scope>NUCLEOTIDE SEQUENCE [LARGE SCALE GENOMIC DNA]</scope>
    <source>
        <strain evidence="2">hw1</strain>
    </source>
</reference>
<name>A0ABT5KCU2_9BURK</name>
<dbReference type="EMBL" id="JAQQXT010000004">
    <property type="protein sequence ID" value="MDC8771741.1"/>
    <property type="molecule type" value="Genomic_DNA"/>
</dbReference>
<evidence type="ECO:0000313" key="2">
    <source>
        <dbReference type="Proteomes" id="UP001221189"/>
    </source>
</evidence>
<protein>
    <submittedName>
        <fullName evidence="1">Uncharacterized protein</fullName>
    </submittedName>
</protein>
<dbReference type="RefSeq" id="WP_273600026.1">
    <property type="nucleotide sequence ID" value="NZ_JAQQXT010000004.1"/>
</dbReference>
<proteinExistence type="predicted"/>
<evidence type="ECO:0000313" key="1">
    <source>
        <dbReference type="EMBL" id="MDC8771741.1"/>
    </source>
</evidence>
<comment type="caution">
    <text evidence="1">The sequence shown here is derived from an EMBL/GenBank/DDBJ whole genome shotgun (WGS) entry which is preliminary data.</text>
</comment>
<sequence length="260" mass="29075">MKQANPAQPLPRDEYGALDTASSLSPTLRKDAQAFIADSVKASLLPAPYQTFSKREYECLNLDIYDVLVFRGRVKGLIVQARTFWRDTRKGYTRSSKTYYLVLKANRKLTATVIENNTCSKRAKNTTALSQLVNHYLGKIEVKCKKPSVPVSWAYKVLAKDPDGRLLSAFDDSEYKIGIWRQEAVADDHGGGFYYYDDQELAIAATERGHTFLDSVSKGKQLVLCEVEVSGRAIEYKGGKMASSRLRVMKELQAVVVAAD</sequence>
<gene>
    <name evidence="1" type="ORF">PRZ03_09190</name>
</gene>
<organism evidence="1 2">
    <name type="scientific">Roseateles albus</name>
    <dbReference type="NCBI Taxonomy" id="2987525"/>
    <lineage>
        <taxon>Bacteria</taxon>
        <taxon>Pseudomonadati</taxon>
        <taxon>Pseudomonadota</taxon>
        <taxon>Betaproteobacteria</taxon>
        <taxon>Burkholderiales</taxon>
        <taxon>Sphaerotilaceae</taxon>
        <taxon>Roseateles</taxon>
    </lineage>
</organism>
<dbReference type="Proteomes" id="UP001221189">
    <property type="component" value="Unassembled WGS sequence"/>
</dbReference>
<keyword evidence="2" id="KW-1185">Reference proteome</keyword>
<accession>A0ABT5KCU2</accession>